<dbReference type="RefSeq" id="XP_009171051.1">
    <property type="nucleotide sequence ID" value="XM_009172787.1"/>
</dbReference>
<dbReference type="GO" id="GO:0016020">
    <property type="term" value="C:membrane"/>
    <property type="evidence" value="ECO:0007669"/>
    <property type="project" value="UniProtKB-SubCell"/>
</dbReference>
<dbReference type="OrthoDB" id="551896at2759"/>
<reference evidence="6 7" key="1">
    <citation type="submission" date="2013-11" db="EMBL/GenBank/DDBJ databases">
        <title>Opisthorchis viverrini - life in the bile duct.</title>
        <authorList>
            <person name="Young N.D."/>
            <person name="Nagarajan N."/>
            <person name="Lin S.J."/>
            <person name="Korhonen P.K."/>
            <person name="Jex A.R."/>
            <person name="Hall R.S."/>
            <person name="Safavi-Hemami H."/>
            <person name="Kaewkong W."/>
            <person name="Bertrand D."/>
            <person name="Gao S."/>
            <person name="Seet Q."/>
            <person name="Wongkham S."/>
            <person name="Teh B.T."/>
            <person name="Wongkham C."/>
            <person name="Intapan P.M."/>
            <person name="Maleewong W."/>
            <person name="Yang X."/>
            <person name="Hu M."/>
            <person name="Wang Z."/>
            <person name="Hofmann A."/>
            <person name="Sternberg P.W."/>
            <person name="Tan P."/>
            <person name="Wang J."/>
            <person name="Gasser R.B."/>
        </authorList>
    </citation>
    <scope>NUCLEOTIDE SEQUENCE [LARGE SCALE GENOMIC DNA]</scope>
</reference>
<name>A0A074ZD55_OPIVI</name>
<dbReference type="PANTHER" id="PTHR16007:SF15">
    <property type="entry name" value="TRANSMEMBRANE PROTEIN 45B"/>
    <property type="match status" value="1"/>
</dbReference>
<evidence type="ECO:0000313" key="6">
    <source>
        <dbReference type="EMBL" id="KER25196.1"/>
    </source>
</evidence>
<gene>
    <name evidence="6" type="ORF">T265_07300</name>
</gene>
<evidence type="ECO:0000256" key="2">
    <source>
        <dbReference type="ARBA" id="ARBA00006948"/>
    </source>
</evidence>
<comment type="similarity">
    <text evidence="2">Belongs to the TMEM45 family.</text>
</comment>
<dbReference type="PANTHER" id="PTHR16007">
    <property type="entry name" value="EPIDIDYMAL MEMBRANE PROTEIN E9-RELATED"/>
    <property type="match status" value="1"/>
</dbReference>
<evidence type="ECO:0000256" key="1">
    <source>
        <dbReference type="ARBA" id="ARBA00004141"/>
    </source>
</evidence>
<dbReference type="InterPro" id="IPR006904">
    <property type="entry name" value="DUF716"/>
</dbReference>
<keyword evidence="7" id="KW-1185">Reference proteome</keyword>
<dbReference type="GeneID" id="20321479"/>
<keyword evidence="4" id="KW-1133">Transmembrane helix</keyword>
<dbReference type="EMBL" id="KL596784">
    <property type="protein sequence ID" value="KER25196.1"/>
    <property type="molecule type" value="Genomic_DNA"/>
</dbReference>
<evidence type="ECO:0000256" key="5">
    <source>
        <dbReference type="ARBA" id="ARBA00023136"/>
    </source>
</evidence>
<dbReference type="AlphaFoldDB" id="A0A074ZD55"/>
<dbReference type="Pfam" id="PF04819">
    <property type="entry name" value="DUF716"/>
    <property type="match status" value="1"/>
</dbReference>
<sequence length="351" mass="39673">MWAATRRCSANRIGYVSQPVRSSATRAFFHLRSLRVLCLLSRPEMGTFGGHALPGSFFILFSVWGVWDLLRRFYRRRAYELHLSSTPEPKYYNRVSSPLTSGCNGRGLPLDSMLKAITCLIGITGEVITGFKDGKFVHIGNIQHCTMYSTFALSGIIETLMYYGIIKTSIQVEYVFNFVALLSEGFLFLFHLHGRTPLDVYLHMLLLGMILLTIISGFAEVYMRDQPIYAIVRNWSTLVQGTWFWQVGAILYPVASWMPVWDGMRKESIPAAANLFCYHLLVDFVGIVLLASVMSLRLGRINFRAAAKPFHTQHPEHTIEDLSADMSTELTLYAASREAEESSTMLNSVHS</sequence>
<evidence type="ECO:0000256" key="4">
    <source>
        <dbReference type="ARBA" id="ARBA00022989"/>
    </source>
</evidence>
<evidence type="ECO:0000313" key="7">
    <source>
        <dbReference type="Proteomes" id="UP000054324"/>
    </source>
</evidence>
<organism evidence="6 7">
    <name type="scientific">Opisthorchis viverrini</name>
    <name type="common">Southeast Asian liver fluke</name>
    <dbReference type="NCBI Taxonomy" id="6198"/>
    <lineage>
        <taxon>Eukaryota</taxon>
        <taxon>Metazoa</taxon>
        <taxon>Spiralia</taxon>
        <taxon>Lophotrochozoa</taxon>
        <taxon>Platyhelminthes</taxon>
        <taxon>Trematoda</taxon>
        <taxon>Digenea</taxon>
        <taxon>Opisthorchiida</taxon>
        <taxon>Opisthorchiata</taxon>
        <taxon>Opisthorchiidae</taxon>
        <taxon>Opisthorchis</taxon>
    </lineage>
</organism>
<accession>A0A074ZD55</accession>
<keyword evidence="3" id="KW-0812">Transmembrane</keyword>
<evidence type="ECO:0000256" key="3">
    <source>
        <dbReference type="ARBA" id="ARBA00022692"/>
    </source>
</evidence>
<dbReference type="CTD" id="20321479"/>
<proteinExistence type="inferred from homology"/>
<keyword evidence="5" id="KW-0472">Membrane</keyword>
<dbReference type="InterPro" id="IPR042127">
    <property type="entry name" value="TMEM45"/>
</dbReference>
<dbReference type="STRING" id="6198.A0A074ZD55"/>
<dbReference type="Proteomes" id="UP000054324">
    <property type="component" value="Unassembled WGS sequence"/>
</dbReference>
<dbReference type="KEGG" id="ovi:T265_07300"/>
<protein>
    <submittedName>
        <fullName evidence="6">Uncharacterized protein</fullName>
    </submittedName>
</protein>
<comment type="subcellular location">
    <subcellularLocation>
        <location evidence="1">Membrane</location>
        <topology evidence="1">Multi-pass membrane protein</topology>
    </subcellularLocation>
</comment>